<dbReference type="InterPro" id="IPR038475">
    <property type="entry name" value="RecG_C_sf"/>
</dbReference>
<reference evidence="3 4" key="1">
    <citation type="submission" date="2018-09" db="EMBL/GenBank/DDBJ databases">
        <title>Arachidicoccus sp. nov., a bacterium isolated from soil.</title>
        <authorList>
            <person name="Weon H.-Y."/>
            <person name="Kwon S.-W."/>
            <person name="Lee S.A."/>
        </authorList>
    </citation>
    <scope>NUCLEOTIDE SEQUENCE [LARGE SCALE GENOMIC DNA]</scope>
    <source>
        <strain evidence="3 4">KIS59-12</strain>
    </source>
</reference>
<dbReference type="Pfam" id="PF04326">
    <property type="entry name" value="SLFN_AlbA_2"/>
    <property type="match status" value="1"/>
</dbReference>
<gene>
    <name evidence="3" type="ORF">D6B99_15480</name>
</gene>
<dbReference type="Pfam" id="PF21247">
    <property type="entry name" value="Fic-like_C"/>
    <property type="match status" value="1"/>
</dbReference>
<dbReference type="OrthoDB" id="613884at2"/>
<sequence length="486" mass="55434">MNIETNRIEYKQIVTDDLEKEVVAFLNYPEGGIIFLGIDKHGKVLGVQDPDQLQLKIKDRIKHNILPSALGLFDIILEELEGKNAIKIVVASGSEKPYYLKKYGMSEKGCYLRIGSAAEPMPIKTIENLFAKRTRNTISKIKSSQQQLKFEQLKIYYDASGKQLNHQFAKNLELLTEDGKYNYVGYLMADNNTVSIKLAKYNGLNRVELLENNEYGFCSLVKAAKQVLDKVELENKTLATITPKERQEKRPWNAIALREAIINAFVHSDYTREIPPKFEFFKDRLEITSAGGLPEGLSQDEFFEGYSVPRNKELMRIFKDLDLVEHLGSGIPRILQTYGKECFHFSENFIRMAFPSSDQASDQANDQVNDQARKTEKSILDIIKHILGSKPTTEEVQKYKEVANSLSEEQIKVLEFASSPESNKKIQEEGLNLKRHNDNFKKYIEPLLAMGALARTLPDIPNSPLQKYFITAKGKILLEINQNPMK</sequence>
<accession>A0A386HSN0</accession>
<name>A0A386HSN0_9BACT</name>
<dbReference type="Pfam" id="PF13749">
    <property type="entry name" value="HATPase_c_4"/>
    <property type="match status" value="1"/>
</dbReference>
<feature type="domain" description="Schlafen AlbA-2" evidence="1">
    <location>
        <begin position="4"/>
        <end position="121"/>
    </location>
</feature>
<feature type="domain" description="Filamentation induced by cAMP protein Fic-like C-terminal" evidence="2">
    <location>
        <begin position="421"/>
        <end position="471"/>
    </location>
</feature>
<dbReference type="Proteomes" id="UP000266118">
    <property type="component" value="Chromosome"/>
</dbReference>
<dbReference type="Gene3D" id="3.30.565.60">
    <property type="match status" value="1"/>
</dbReference>
<dbReference type="EMBL" id="CP032489">
    <property type="protein sequence ID" value="AYD48885.1"/>
    <property type="molecule type" value="Genomic_DNA"/>
</dbReference>
<evidence type="ECO:0000259" key="1">
    <source>
        <dbReference type="Pfam" id="PF04326"/>
    </source>
</evidence>
<dbReference type="KEGG" id="ark:D6B99_15480"/>
<organism evidence="3 4">
    <name type="scientific">Arachidicoccus soli</name>
    <dbReference type="NCBI Taxonomy" id="2341117"/>
    <lineage>
        <taxon>Bacteria</taxon>
        <taxon>Pseudomonadati</taxon>
        <taxon>Bacteroidota</taxon>
        <taxon>Chitinophagia</taxon>
        <taxon>Chitinophagales</taxon>
        <taxon>Chitinophagaceae</taxon>
        <taxon>Arachidicoccus</taxon>
    </lineage>
</organism>
<dbReference type="InterPro" id="IPR038461">
    <property type="entry name" value="Schlafen_AlbA_2_dom_sf"/>
</dbReference>
<dbReference type="PANTHER" id="PTHR30595:SF6">
    <property type="entry name" value="SCHLAFEN ALBA-2 DOMAIN-CONTAINING PROTEIN"/>
    <property type="match status" value="1"/>
</dbReference>
<dbReference type="AlphaFoldDB" id="A0A386HSN0"/>
<dbReference type="PANTHER" id="PTHR30595">
    <property type="entry name" value="GLPR-RELATED TRANSCRIPTIONAL REPRESSOR"/>
    <property type="match status" value="1"/>
</dbReference>
<protein>
    <submittedName>
        <fullName evidence="3">Transcriptional regulator</fullName>
    </submittedName>
</protein>
<evidence type="ECO:0000259" key="2">
    <source>
        <dbReference type="Pfam" id="PF21247"/>
    </source>
</evidence>
<proteinExistence type="predicted"/>
<dbReference type="InterPro" id="IPR007421">
    <property type="entry name" value="Schlafen_AlbA_2_dom"/>
</dbReference>
<dbReference type="Gene3D" id="3.30.950.30">
    <property type="entry name" value="Schlafen, AAA domain"/>
    <property type="match status" value="1"/>
</dbReference>
<evidence type="ECO:0000313" key="3">
    <source>
        <dbReference type="EMBL" id="AYD48885.1"/>
    </source>
</evidence>
<evidence type="ECO:0000313" key="4">
    <source>
        <dbReference type="Proteomes" id="UP000266118"/>
    </source>
</evidence>
<dbReference type="RefSeq" id="WP_119990065.1">
    <property type="nucleotide sequence ID" value="NZ_CP032489.1"/>
</dbReference>
<dbReference type="InterPro" id="IPR049514">
    <property type="entry name" value="Fic-like_C"/>
</dbReference>
<keyword evidence="4" id="KW-1185">Reference proteome</keyword>